<proteinExistence type="predicted"/>
<dbReference type="EMBL" id="CAQM01000520">
    <property type="protein sequence ID" value="CCQ62519.1"/>
    <property type="molecule type" value="Genomic_DNA"/>
</dbReference>
<reference evidence="2 3" key="2">
    <citation type="submission" date="2013-09" db="EMBL/GenBank/DDBJ databases">
        <title>Whole genome comparison of six Crocosphaera watsonii strains with differing phenotypes.</title>
        <authorList>
            <person name="Bench S.R."/>
            <person name="Heller P."/>
            <person name="Frank I."/>
            <person name="Arciniega M."/>
            <person name="Shilova I.N."/>
            <person name="Zehr J.P."/>
        </authorList>
    </citation>
    <scope>NUCLEOTIDE SEQUENCE [LARGE SCALE GENOMIC DNA]</scope>
    <source>
        <strain evidence="2 3">WH 0401</strain>
    </source>
</reference>
<sequence length="51" mass="5993">MREILNFFGHKVVHIPPLCKLNPLYEQLVGLRFRALSYLADDCKEDISEFI</sequence>
<accession>T2JBV7</accession>
<dbReference type="Pfam" id="PF06967">
    <property type="entry name" value="Mo-nitro_C"/>
    <property type="match status" value="1"/>
</dbReference>
<comment type="caution">
    <text evidence="2">The sequence shown here is derived from an EMBL/GenBank/DDBJ whole genome shotgun (WGS) entry which is preliminary data.</text>
</comment>
<gene>
    <name evidence="2" type="ORF">CWATWH0401_4218</name>
</gene>
<evidence type="ECO:0000313" key="3">
    <source>
        <dbReference type="Proteomes" id="UP000018198"/>
    </source>
</evidence>
<evidence type="ECO:0000259" key="1">
    <source>
        <dbReference type="Pfam" id="PF06967"/>
    </source>
</evidence>
<organism evidence="2 3">
    <name type="scientific">Crocosphaera watsonii WH 0401</name>
    <dbReference type="NCBI Taxonomy" id="555881"/>
    <lineage>
        <taxon>Bacteria</taxon>
        <taxon>Bacillati</taxon>
        <taxon>Cyanobacteriota</taxon>
        <taxon>Cyanophyceae</taxon>
        <taxon>Oscillatoriophycideae</taxon>
        <taxon>Chroococcales</taxon>
        <taxon>Aphanothecaceae</taxon>
        <taxon>Crocosphaera</taxon>
    </lineage>
</organism>
<dbReference type="Proteomes" id="UP000018198">
    <property type="component" value="Unassembled WGS sequence"/>
</dbReference>
<reference evidence="2 3" key="1">
    <citation type="submission" date="2013-01" db="EMBL/GenBank/DDBJ databases">
        <authorList>
            <person name="Bench S."/>
        </authorList>
    </citation>
    <scope>NUCLEOTIDE SEQUENCE [LARGE SCALE GENOMIC DNA]</scope>
    <source>
        <strain evidence="2 3">WH 0401</strain>
    </source>
</reference>
<dbReference type="AlphaFoldDB" id="T2JBV7"/>
<dbReference type="InterPro" id="IPR009717">
    <property type="entry name" value="Mo-dep_Nase_C"/>
</dbReference>
<evidence type="ECO:0000313" key="2">
    <source>
        <dbReference type="EMBL" id="CCQ62519.1"/>
    </source>
</evidence>
<protein>
    <recommendedName>
        <fullName evidence="1">Mo-dependent nitrogenase C-terminal domain-containing protein</fullName>
    </recommendedName>
</protein>
<name>T2JBV7_CROWT</name>
<feature type="domain" description="Mo-dependent nitrogenase C-terminal" evidence="1">
    <location>
        <begin position="5"/>
        <end position="51"/>
    </location>
</feature>